<keyword evidence="2" id="KW-1185">Reference proteome</keyword>
<dbReference type="AlphaFoldDB" id="A0A5B7IY14"/>
<dbReference type="Proteomes" id="UP000324222">
    <property type="component" value="Unassembled WGS sequence"/>
</dbReference>
<reference evidence="1 2" key="1">
    <citation type="submission" date="2019-05" db="EMBL/GenBank/DDBJ databases">
        <title>Another draft genome of Portunus trituberculatus and its Hox gene families provides insights of decapod evolution.</title>
        <authorList>
            <person name="Jeong J.-H."/>
            <person name="Song I."/>
            <person name="Kim S."/>
            <person name="Choi T."/>
            <person name="Kim D."/>
            <person name="Ryu S."/>
            <person name="Kim W."/>
        </authorList>
    </citation>
    <scope>NUCLEOTIDE SEQUENCE [LARGE SCALE GENOMIC DNA]</scope>
    <source>
        <tissue evidence="1">Muscle</tissue>
    </source>
</reference>
<accession>A0A5B7IY14</accession>
<proteinExistence type="predicted"/>
<organism evidence="1 2">
    <name type="scientific">Portunus trituberculatus</name>
    <name type="common">Swimming crab</name>
    <name type="synonym">Neptunus trituberculatus</name>
    <dbReference type="NCBI Taxonomy" id="210409"/>
    <lineage>
        <taxon>Eukaryota</taxon>
        <taxon>Metazoa</taxon>
        <taxon>Ecdysozoa</taxon>
        <taxon>Arthropoda</taxon>
        <taxon>Crustacea</taxon>
        <taxon>Multicrustacea</taxon>
        <taxon>Malacostraca</taxon>
        <taxon>Eumalacostraca</taxon>
        <taxon>Eucarida</taxon>
        <taxon>Decapoda</taxon>
        <taxon>Pleocyemata</taxon>
        <taxon>Brachyura</taxon>
        <taxon>Eubrachyura</taxon>
        <taxon>Portunoidea</taxon>
        <taxon>Portunidae</taxon>
        <taxon>Portuninae</taxon>
        <taxon>Portunus</taxon>
    </lineage>
</organism>
<protein>
    <submittedName>
        <fullName evidence="1">Uncharacterized protein</fullName>
    </submittedName>
</protein>
<evidence type="ECO:0000313" key="2">
    <source>
        <dbReference type="Proteomes" id="UP000324222"/>
    </source>
</evidence>
<dbReference type="EMBL" id="VSRR010073763">
    <property type="protein sequence ID" value="MPC87189.1"/>
    <property type="molecule type" value="Genomic_DNA"/>
</dbReference>
<comment type="caution">
    <text evidence="1">The sequence shown here is derived from an EMBL/GenBank/DDBJ whole genome shotgun (WGS) entry which is preliminary data.</text>
</comment>
<name>A0A5B7IY14_PORTR</name>
<gene>
    <name evidence="1" type="ORF">E2C01_082044</name>
</gene>
<evidence type="ECO:0000313" key="1">
    <source>
        <dbReference type="EMBL" id="MPC87189.1"/>
    </source>
</evidence>
<sequence>MTFAMRSLPPTFPAVLRSATRTIVLACSGSLTQCYVYSKNTALFSLLRSWERTSKAAAEAAAEAEAEVQRNRHA</sequence>